<sequence length="410" mass="45843">MGPVGGGWGRPLPAAARRKTLRCRLYSLKSQGAIRFCFLYTMHLSFRCLAFGGLGWLAGCIEPYEPPREARDANLLVVDGFINSAGVTSVRLSRTQSLSAKGSAPAEKQARVFVEEENGARYPLREGVAGTYTSGALLLPAGRLVRLRLTTAQGREYASGYTRVLHTPPVDSISSVIGADKRLRLLVNAHDDANEIHHYRWSYEETWEFKSRYRSYREFRNGRLSYRSEDIQHCWGSEKPSAIKLGSSLHRSPNAASEPLTVLLDTSPKLSSKYSLLVRQYALTPEEYAYWVELRRNTEQLGTVFSPMPSQLTGNVHSLSDPAEKVLGFVGAQSVTEKRIFIDRNDLPPSWPLVTGYENCELYENGTLNLFVDGRYTPVDEGPPGGIYYGTTDCIDCRTRGTNVRPDFWP</sequence>
<evidence type="ECO:0000313" key="1">
    <source>
        <dbReference type="EMBL" id="RAK67043.1"/>
    </source>
</evidence>
<organism evidence="1 2">
    <name type="scientific">Hymenobacter edaphi</name>
    <dbReference type="NCBI Taxonomy" id="2211146"/>
    <lineage>
        <taxon>Bacteria</taxon>
        <taxon>Pseudomonadati</taxon>
        <taxon>Bacteroidota</taxon>
        <taxon>Cytophagia</taxon>
        <taxon>Cytophagales</taxon>
        <taxon>Hymenobacteraceae</taxon>
        <taxon>Hymenobacter</taxon>
    </lineage>
</organism>
<dbReference type="AlphaFoldDB" id="A0A328BIR0"/>
<name>A0A328BIR0_9BACT</name>
<dbReference type="Proteomes" id="UP000248553">
    <property type="component" value="Unassembled WGS sequence"/>
</dbReference>
<accession>A0A328BIR0</accession>
<keyword evidence="2" id="KW-1185">Reference proteome</keyword>
<comment type="caution">
    <text evidence="1">The sequence shown here is derived from an EMBL/GenBank/DDBJ whole genome shotgun (WGS) entry which is preliminary data.</text>
</comment>
<dbReference type="OrthoDB" id="1062680at2"/>
<dbReference type="InterPro" id="IPR025345">
    <property type="entry name" value="DUF4249"/>
</dbReference>
<dbReference type="EMBL" id="QHKM01000003">
    <property type="protein sequence ID" value="RAK67043.1"/>
    <property type="molecule type" value="Genomic_DNA"/>
</dbReference>
<reference evidence="2" key="1">
    <citation type="submission" date="2018-05" db="EMBL/GenBank/DDBJ databases">
        <authorList>
            <person name="Nie L."/>
        </authorList>
    </citation>
    <scope>NUCLEOTIDE SEQUENCE [LARGE SCALE GENOMIC DNA]</scope>
    <source>
        <strain evidence="2">NL</strain>
    </source>
</reference>
<dbReference type="Pfam" id="PF14054">
    <property type="entry name" value="DUF4249"/>
    <property type="match status" value="1"/>
</dbReference>
<protein>
    <submittedName>
        <fullName evidence="1">DUF4249 domain-containing protein</fullName>
    </submittedName>
</protein>
<evidence type="ECO:0000313" key="2">
    <source>
        <dbReference type="Proteomes" id="UP000248553"/>
    </source>
</evidence>
<proteinExistence type="predicted"/>
<gene>
    <name evidence="1" type="ORF">DLM85_12660</name>
</gene>